<protein>
    <submittedName>
        <fullName evidence="2">Uncharacterized protein</fullName>
    </submittedName>
</protein>
<evidence type="ECO:0000313" key="2">
    <source>
        <dbReference type="EMBL" id="KPM35854.1"/>
    </source>
</evidence>
<dbReference type="OrthoDB" id="5130600at2759"/>
<sequence length="503" mass="57752">MPYTSKRLSEYIQYWPGTYSATVPGSCSPSASESGLADDFADDGARLAKKRKATSPDPTQPTLQQYDFDVKPRGGSECLLVNEDWQPTTWNIFKFCELNFEHVTWDDLDESTRNEFVKMAPEARRLMGIKRGTVYLFAARIWRVLDAAIFQKTNTESIEWEHPYFKHQDDMLKELRKMNPTAPHSHKTKMWQQWDRLSLCLFKEIGGRTRKFTGRISPECFNQVIARGVGPLFPKELCQFSQHLLEDLRVWFLQWEYEFPLSEDYHYLLFAHPGTLETSFKFRSKFLEATAMIGLKHDYHGFEKMPGEEFEGRQVDLVVSPMVMGVLFSRECDFIRTPQREISMVVCAGWIEKLDEMEKQKGQVVEGASRLAEVWPDDACVFSCSGEEGDDAGEHGQMEEEVEEVKEKAGKAGKAEDEDSEKLGRGEKAGETGGEDSEEEAEEVEDDDSKKVDSDEEVKKVEDGDAEKLGTKEAKEAERAKDRLNKGQPSRLRLYRKCRDKKK</sequence>
<feature type="compositionally biased region" description="Basic residues" evidence="1">
    <location>
        <begin position="493"/>
        <end position="503"/>
    </location>
</feature>
<proteinExistence type="predicted"/>
<dbReference type="Proteomes" id="UP000050424">
    <property type="component" value="Unassembled WGS sequence"/>
</dbReference>
<accession>A0A0P7AP98</accession>
<dbReference type="AlphaFoldDB" id="A0A0P7AP98"/>
<organism evidence="2 3">
    <name type="scientific">Neonectria ditissima</name>
    <dbReference type="NCBI Taxonomy" id="78410"/>
    <lineage>
        <taxon>Eukaryota</taxon>
        <taxon>Fungi</taxon>
        <taxon>Dikarya</taxon>
        <taxon>Ascomycota</taxon>
        <taxon>Pezizomycotina</taxon>
        <taxon>Sordariomycetes</taxon>
        <taxon>Hypocreomycetidae</taxon>
        <taxon>Hypocreales</taxon>
        <taxon>Nectriaceae</taxon>
        <taxon>Neonectria</taxon>
    </lineage>
</organism>
<feature type="compositionally biased region" description="Basic and acidic residues" evidence="1">
    <location>
        <begin position="448"/>
        <end position="485"/>
    </location>
</feature>
<evidence type="ECO:0000256" key="1">
    <source>
        <dbReference type="SAM" id="MobiDB-lite"/>
    </source>
</evidence>
<name>A0A0P7AP98_9HYPO</name>
<reference evidence="2 3" key="1">
    <citation type="submission" date="2015-09" db="EMBL/GenBank/DDBJ databases">
        <title>Draft genome of a European isolate of the apple canker pathogen Neonectria ditissima.</title>
        <authorList>
            <person name="Gomez-Cortecero A."/>
            <person name="Harrison R.J."/>
            <person name="Armitage A.D."/>
        </authorList>
    </citation>
    <scope>NUCLEOTIDE SEQUENCE [LARGE SCALE GENOMIC DNA]</scope>
    <source>
        <strain evidence="2 3">R09/05</strain>
    </source>
</reference>
<keyword evidence="3" id="KW-1185">Reference proteome</keyword>
<comment type="caution">
    <text evidence="2">The sequence shown here is derived from an EMBL/GenBank/DDBJ whole genome shotgun (WGS) entry which is preliminary data.</text>
</comment>
<gene>
    <name evidence="2" type="ORF">AK830_g10730</name>
</gene>
<dbReference type="EMBL" id="LKCW01000229">
    <property type="protein sequence ID" value="KPM35854.1"/>
    <property type="molecule type" value="Genomic_DNA"/>
</dbReference>
<feature type="region of interest" description="Disordered" evidence="1">
    <location>
        <begin position="383"/>
        <end position="503"/>
    </location>
</feature>
<feature type="compositionally biased region" description="Basic and acidic residues" evidence="1">
    <location>
        <begin position="405"/>
        <end position="430"/>
    </location>
</feature>
<evidence type="ECO:0000313" key="3">
    <source>
        <dbReference type="Proteomes" id="UP000050424"/>
    </source>
</evidence>
<feature type="compositionally biased region" description="Acidic residues" evidence="1">
    <location>
        <begin position="433"/>
        <end position="447"/>
    </location>
</feature>